<feature type="chain" id="PRO_5015766902" description="DUF3859 domain-containing protein" evidence="1">
    <location>
        <begin position="22"/>
        <end position="204"/>
    </location>
</feature>
<evidence type="ECO:0000313" key="2">
    <source>
        <dbReference type="EMBL" id="PTW63515.1"/>
    </source>
</evidence>
<name>A0A2T5VIC5_9HYPH</name>
<evidence type="ECO:0000256" key="1">
    <source>
        <dbReference type="SAM" id="SignalP"/>
    </source>
</evidence>
<proteinExistence type="predicted"/>
<evidence type="ECO:0000313" key="3">
    <source>
        <dbReference type="Proteomes" id="UP000244081"/>
    </source>
</evidence>
<keyword evidence="1" id="KW-0732">Signal</keyword>
<dbReference type="EMBL" id="QAYG01000001">
    <property type="protein sequence ID" value="PTW63515.1"/>
    <property type="molecule type" value="Genomic_DNA"/>
</dbReference>
<gene>
    <name evidence="2" type="ORF">C8N35_1011569</name>
</gene>
<dbReference type="Proteomes" id="UP000244081">
    <property type="component" value="Unassembled WGS sequence"/>
</dbReference>
<organism evidence="2 3">
    <name type="scientific">Breoghania corrubedonensis</name>
    <dbReference type="NCBI Taxonomy" id="665038"/>
    <lineage>
        <taxon>Bacteria</taxon>
        <taxon>Pseudomonadati</taxon>
        <taxon>Pseudomonadota</taxon>
        <taxon>Alphaproteobacteria</taxon>
        <taxon>Hyphomicrobiales</taxon>
        <taxon>Stappiaceae</taxon>
        <taxon>Breoghania</taxon>
    </lineage>
</organism>
<comment type="caution">
    <text evidence="2">The sequence shown here is derived from an EMBL/GenBank/DDBJ whole genome shotgun (WGS) entry which is preliminary data.</text>
</comment>
<dbReference type="RefSeq" id="WP_170122035.1">
    <property type="nucleotide sequence ID" value="NZ_QAYG01000001.1"/>
</dbReference>
<sequence>MKLALLLSGLVAGCLHFSAFAAEPTQPVPDVNVLVTDKVIANLREIILDDVIQISVKAQNSRRGSIEQARVDELDKEWRAETKSTGKQPLIARTLSNPASAQLLRIQARSLGLYSEMFVMDAKGLNVGQSSITSDYWQGDEAKFQKTFPVGPSAIFIDEPEWHEETGTWRVQVNMTIPDGKDGGPIGAATFEINLTELQRRMNV</sequence>
<feature type="signal peptide" evidence="1">
    <location>
        <begin position="1"/>
        <end position="21"/>
    </location>
</feature>
<keyword evidence="3" id="KW-1185">Reference proteome</keyword>
<reference evidence="2 3" key="1">
    <citation type="submission" date="2018-04" db="EMBL/GenBank/DDBJ databases">
        <title>Genomic Encyclopedia of Archaeal and Bacterial Type Strains, Phase II (KMG-II): from individual species to whole genera.</title>
        <authorList>
            <person name="Goeker M."/>
        </authorList>
    </citation>
    <scope>NUCLEOTIDE SEQUENCE [LARGE SCALE GENOMIC DNA]</scope>
    <source>
        <strain evidence="2 3">DSM 23382</strain>
    </source>
</reference>
<protein>
    <recommendedName>
        <fullName evidence="4">DUF3859 domain-containing protein</fullName>
    </recommendedName>
</protein>
<accession>A0A2T5VIC5</accession>
<dbReference type="AlphaFoldDB" id="A0A2T5VIC5"/>
<evidence type="ECO:0008006" key="4">
    <source>
        <dbReference type="Google" id="ProtNLM"/>
    </source>
</evidence>